<dbReference type="InterPro" id="IPR000873">
    <property type="entry name" value="AMP-dep_synth/lig_dom"/>
</dbReference>
<proteinExistence type="predicted"/>
<dbReference type="EMBL" id="MDYQ01000026">
    <property type="protein sequence ID" value="PRP86830.1"/>
    <property type="molecule type" value="Genomic_DNA"/>
</dbReference>
<keyword evidence="1" id="KW-0547">Nucleotide-binding</keyword>
<sequence>MTRDRIPSVGYFNRRSLETTESDVDGIAILTIFGVGKLLTIQGRKKLRDRLSEPQTAESSPATDNATSVRRAIAYKELLTTFDDNILNLWDSFESSVKKNPQANCLGYRPRTDAGVGPYTFISYSDVKDRVVRLASGLSSIGLQEDAPIGIFAINRVEWVLTDLAAIYNRYPVVALYESVGPDAVSFILDHSGLSTVVLGIKQVPALLTVIRGKQFASLKNLIIMDESITSQQKEELQSFKLKVYTLQEILEAGKEVKEKAILRPQHLYSFVYTSGTKGSPKAAIQTHSCMIAQIAGVRAHLEEPFSGHVHMSYLPLAQVFERSAVHTMLSLGATVAFYQGSINELFQDISALKPTFLVGVPRVWGRIREKVLRNLEKQGSIKRKFFEYAYAAKQAAIADGSSTPIWDALLFNQFKSKLGGRVRFVLSAAAPLDPKLGDFIRICFGCEVIQGYGLTETNGGITTCVMGDRSNGQVGRILPCCEIKLVDVPDYGYFAKEGKGEIAVRGPTVFRGYYKDPEKTKASIDSEGFFYTGDIGEWNKNGTLSIIDRKKNIFKISQGEYIAPEYLEEVYSRSPFVDQIWVSGSSLKRHLVAIVYPESSHLIQWAKDNNLTGDIDQLRGDERVKKAILADIHRVGGEAKVHGFETIKEIEVVGEGFKKDERFLTATCELNRFKLNQHFASVIRQLYENITE</sequence>
<reference evidence="4 5" key="1">
    <citation type="journal article" date="2018" name="Genome Biol. Evol.">
        <title>Multiple Roots of Fruiting Body Formation in Amoebozoa.</title>
        <authorList>
            <person name="Hillmann F."/>
            <person name="Forbes G."/>
            <person name="Novohradska S."/>
            <person name="Ferling I."/>
            <person name="Riege K."/>
            <person name="Groth M."/>
            <person name="Westermann M."/>
            <person name="Marz M."/>
            <person name="Spaller T."/>
            <person name="Winckler T."/>
            <person name="Schaap P."/>
            <person name="Glockner G."/>
        </authorList>
    </citation>
    <scope>NUCLEOTIDE SEQUENCE [LARGE SCALE GENOMIC DNA]</scope>
    <source>
        <strain evidence="4 5">Jena</strain>
    </source>
</reference>
<dbReference type="AlphaFoldDB" id="A0A2P6NSC5"/>
<comment type="caution">
    <text evidence="4">The sequence shown here is derived from an EMBL/GenBank/DDBJ whole genome shotgun (WGS) entry which is preliminary data.</text>
</comment>
<dbReference type="SUPFAM" id="SSF56801">
    <property type="entry name" value="Acetyl-CoA synthetase-like"/>
    <property type="match status" value="1"/>
</dbReference>
<dbReference type="STRING" id="1890364.A0A2P6NSC5"/>
<organism evidence="4 5">
    <name type="scientific">Planoprotostelium fungivorum</name>
    <dbReference type="NCBI Taxonomy" id="1890364"/>
    <lineage>
        <taxon>Eukaryota</taxon>
        <taxon>Amoebozoa</taxon>
        <taxon>Evosea</taxon>
        <taxon>Variosea</taxon>
        <taxon>Cavosteliida</taxon>
        <taxon>Cavosteliaceae</taxon>
        <taxon>Planoprotostelium</taxon>
    </lineage>
</organism>
<name>A0A2P6NSC5_9EUKA</name>
<dbReference type="GO" id="GO:0004467">
    <property type="term" value="F:long-chain fatty acid-CoA ligase activity"/>
    <property type="evidence" value="ECO:0007669"/>
    <property type="project" value="TreeGrafter"/>
</dbReference>
<evidence type="ECO:0000313" key="5">
    <source>
        <dbReference type="Proteomes" id="UP000241769"/>
    </source>
</evidence>
<evidence type="ECO:0000256" key="2">
    <source>
        <dbReference type="ARBA" id="ARBA00022840"/>
    </source>
</evidence>
<dbReference type="Proteomes" id="UP000241769">
    <property type="component" value="Unassembled WGS sequence"/>
</dbReference>
<dbReference type="PANTHER" id="PTHR43272">
    <property type="entry name" value="LONG-CHAIN-FATTY-ACID--COA LIGASE"/>
    <property type="match status" value="1"/>
</dbReference>
<protein>
    <submittedName>
        <fullName evidence="4">Fatty acyl-CoA synthetase</fullName>
    </submittedName>
</protein>
<evidence type="ECO:0000313" key="4">
    <source>
        <dbReference type="EMBL" id="PRP86830.1"/>
    </source>
</evidence>
<dbReference type="GO" id="GO:0005524">
    <property type="term" value="F:ATP binding"/>
    <property type="evidence" value="ECO:0007669"/>
    <property type="project" value="UniProtKB-KW"/>
</dbReference>
<accession>A0A2P6NSC5</accession>
<keyword evidence="5" id="KW-1185">Reference proteome</keyword>
<keyword evidence="2" id="KW-0067">ATP-binding</keyword>
<dbReference type="Gene3D" id="3.40.50.12780">
    <property type="entry name" value="N-terminal domain of ligase-like"/>
    <property type="match status" value="1"/>
</dbReference>
<evidence type="ECO:0000259" key="3">
    <source>
        <dbReference type="Pfam" id="PF00501"/>
    </source>
</evidence>
<dbReference type="OrthoDB" id="1700726at2759"/>
<dbReference type="InterPro" id="IPR042099">
    <property type="entry name" value="ANL_N_sf"/>
</dbReference>
<dbReference type="GO" id="GO:0005783">
    <property type="term" value="C:endoplasmic reticulum"/>
    <property type="evidence" value="ECO:0007669"/>
    <property type="project" value="TreeGrafter"/>
</dbReference>
<feature type="domain" description="AMP-dependent synthetase/ligase" evidence="3">
    <location>
        <begin position="94"/>
        <end position="515"/>
    </location>
</feature>
<dbReference type="FunCoup" id="A0A2P6NSC5">
    <property type="interactions" value="280"/>
</dbReference>
<dbReference type="PANTHER" id="PTHR43272:SF33">
    <property type="entry name" value="AMP-BINDING DOMAIN-CONTAINING PROTEIN-RELATED"/>
    <property type="match status" value="1"/>
</dbReference>
<dbReference type="InParanoid" id="A0A2P6NSC5"/>
<dbReference type="Pfam" id="PF00501">
    <property type="entry name" value="AMP-binding"/>
    <property type="match status" value="1"/>
</dbReference>
<gene>
    <name evidence="4" type="ORF">PROFUN_05047</name>
</gene>
<evidence type="ECO:0000256" key="1">
    <source>
        <dbReference type="ARBA" id="ARBA00022741"/>
    </source>
</evidence>
<dbReference type="GO" id="GO:0016020">
    <property type="term" value="C:membrane"/>
    <property type="evidence" value="ECO:0007669"/>
    <property type="project" value="TreeGrafter"/>
</dbReference>